<evidence type="ECO:0000313" key="1">
    <source>
        <dbReference type="EMBL" id="VFK37409.1"/>
    </source>
</evidence>
<sequence length="78" mass="8732">MKALDLQLQEFHVAKAICHFLKGFDFIIGSLQWIAGRAVEIIVGKVAKVLEKRLSIPIPETVSSFFAIARRESDSFSL</sequence>
<gene>
    <name evidence="1" type="ORF">BECKTC1821D_GA0114238_100161</name>
</gene>
<protein>
    <submittedName>
        <fullName evidence="1">Uncharacterized protein</fullName>
    </submittedName>
</protein>
<proteinExistence type="predicted"/>
<accession>A0A450Y787</accession>
<dbReference type="AlphaFoldDB" id="A0A450Y787"/>
<name>A0A450Y787_9GAMM</name>
<dbReference type="EMBL" id="CAADFS010000001">
    <property type="protein sequence ID" value="VFK37409.1"/>
    <property type="molecule type" value="Genomic_DNA"/>
</dbReference>
<organism evidence="1">
    <name type="scientific">Candidatus Kentrum sp. TC</name>
    <dbReference type="NCBI Taxonomy" id="2126339"/>
    <lineage>
        <taxon>Bacteria</taxon>
        <taxon>Pseudomonadati</taxon>
        <taxon>Pseudomonadota</taxon>
        <taxon>Gammaproteobacteria</taxon>
        <taxon>Candidatus Kentrum</taxon>
    </lineage>
</organism>
<reference evidence="1" key="1">
    <citation type="submission" date="2019-02" db="EMBL/GenBank/DDBJ databases">
        <authorList>
            <person name="Gruber-Vodicka R. H."/>
            <person name="Seah K. B. B."/>
        </authorList>
    </citation>
    <scope>NUCLEOTIDE SEQUENCE</scope>
    <source>
        <strain evidence="1">BECK_BZ123</strain>
    </source>
</reference>